<sequence>MRIDDLRKKIPSEEFDYQSLMDALSGYAQPRGKISSLLAQGAIIRIKKGLYVFGPSCQRRPYSRELLANLIYGPSCVSLEFALHYHGLIPEKVEAVTSVTTKRPKKFQTPVGLFIYGKVPEAGFHIGIQRIEEDGRAFLIAAPEKALADKLRSDRGLNIRTQKECLEYLVSSLRIAESDLLKLNPGLLEKLGNAYNSKRISLLAQIIKRIQKRAGSNA</sequence>
<reference evidence="1 2" key="1">
    <citation type="journal article" date="2018" name="Genome Announc.">
        <title>Genome Sequence of Geothermobacter sp. HR-1 Iron Reducer from the Loihi Seamount.</title>
        <authorList>
            <person name="Smith H."/>
            <person name="Abuyen K."/>
            <person name="Tremblay J."/>
            <person name="Savalia P."/>
            <person name="Perez-Rodriguez I."/>
            <person name="Emerson D."/>
            <person name="Tully B."/>
            <person name="Amend J."/>
        </authorList>
    </citation>
    <scope>NUCLEOTIDE SEQUENCE [LARGE SCALE GENOMIC DNA]</scope>
    <source>
        <strain evidence="1 2">HR-1</strain>
    </source>
</reference>
<dbReference type="RefSeq" id="WP_103114594.1">
    <property type="nucleotide sequence ID" value="NZ_PPFX01000006.1"/>
</dbReference>
<dbReference type="AlphaFoldDB" id="A0A2K2HCM5"/>
<dbReference type="Proteomes" id="UP000236340">
    <property type="component" value="Unassembled WGS sequence"/>
</dbReference>
<gene>
    <name evidence="1" type="ORF">C2E25_04500</name>
</gene>
<accession>A0A2K2HCM5</accession>
<proteinExistence type="predicted"/>
<evidence type="ECO:0008006" key="3">
    <source>
        <dbReference type="Google" id="ProtNLM"/>
    </source>
</evidence>
<comment type="caution">
    <text evidence="1">The sequence shown here is derived from an EMBL/GenBank/DDBJ whole genome shotgun (WGS) entry which is preliminary data.</text>
</comment>
<evidence type="ECO:0000313" key="2">
    <source>
        <dbReference type="Proteomes" id="UP000236340"/>
    </source>
</evidence>
<evidence type="ECO:0000313" key="1">
    <source>
        <dbReference type="EMBL" id="PNU21065.1"/>
    </source>
</evidence>
<name>A0A2K2HCM5_9BACT</name>
<dbReference type="OrthoDB" id="8295691at2"/>
<organism evidence="1 2">
    <name type="scientific">Geothermobacter hydrogeniphilus</name>
    <dbReference type="NCBI Taxonomy" id="1969733"/>
    <lineage>
        <taxon>Bacteria</taxon>
        <taxon>Pseudomonadati</taxon>
        <taxon>Thermodesulfobacteriota</taxon>
        <taxon>Desulfuromonadia</taxon>
        <taxon>Desulfuromonadales</taxon>
        <taxon>Geothermobacteraceae</taxon>
        <taxon>Geothermobacter</taxon>
    </lineage>
</organism>
<dbReference type="EMBL" id="PPFX01000006">
    <property type="protein sequence ID" value="PNU21065.1"/>
    <property type="molecule type" value="Genomic_DNA"/>
</dbReference>
<protein>
    <recommendedName>
        <fullName evidence="3">Transcriptional regulator, AbiEi antitoxin, Type IV TA system</fullName>
    </recommendedName>
</protein>